<protein>
    <recommendedName>
        <fullName evidence="4">Membrane transport protein MMPL domain-containing protein</fullName>
    </recommendedName>
</protein>
<evidence type="ECO:0000313" key="2">
    <source>
        <dbReference type="EMBL" id="NIG17129.1"/>
    </source>
</evidence>
<evidence type="ECO:0000313" key="3">
    <source>
        <dbReference type="Proteomes" id="UP001515780"/>
    </source>
</evidence>
<sequence length="103" mass="11853">MAINEQTLLNSGFTQKDVLKLNRYQRNNQLTLDSVISDLSKRFQSALLLTSGLVLVYIITLFIASRENIISMGIALIVALAITWFFQPPILAWKSWQFHKKQR</sequence>
<feature type="transmembrane region" description="Helical" evidence="1">
    <location>
        <begin position="46"/>
        <end position="64"/>
    </location>
</feature>
<name>A0ABX0RN33_9GAMM</name>
<keyword evidence="1" id="KW-1133">Transmembrane helix</keyword>
<gene>
    <name evidence="2" type="ORF">F3J37_00355</name>
</gene>
<proteinExistence type="predicted"/>
<evidence type="ECO:0000256" key="1">
    <source>
        <dbReference type="SAM" id="Phobius"/>
    </source>
</evidence>
<organism evidence="2 3">
    <name type="scientific">Candidatus Pantoea communis</name>
    <dbReference type="NCBI Taxonomy" id="2608354"/>
    <lineage>
        <taxon>Bacteria</taxon>
        <taxon>Pseudomonadati</taxon>
        <taxon>Pseudomonadota</taxon>
        <taxon>Gammaproteobacteria</taxon>
        <taxon>Enterobacterales</taxon>
        <taxon>Erwiniaceae</taxon>
        <taxon>Pantoea</taxon>
    </lineage>
</organism>
<evidence type="ECO:0008006" key="4">
    <source>
        <dbReference type="Google" id="ProtNLM"/>
    </source>
</evidence>
<keyword evidence="1" id="KW-0472">Membrane</keyword>
<dbReference type="Proteomes" id="UP001515780">
    <property type="component" value="Unassembled WGS sequence"/>
</dbReference>
<comment type="caution">
    <text evidence="2">The sequence shown here is derived from an EMBL/GenBank/DDBJ whole genome shotgun (WGS) entry which is preliminary data.</text>
</comment>
<keyword evidence="3" id="KW-1185">Reference proteome</keyword>
<accession>A0ABX0RN33</accession>
<reference evidence="2 3" key="1">
    <citation type="journal article" date="2019" name="bioRxiv">
        <title>Bacteria contribute to plant secondary compound degradation in a generalist herbivore system.</title>
        <authorList>
            <person name="Francoeur C.B."/>
            <person name="Khadempour L."/>
            <person name="Moreira-Soto R.D."/>
            <person name="Gotting K."/>
            <person name="Book A.J."/>
            <person name="Pinto-Tomas A.A."/>
            <person name="Keefover-Ring K."/>
            <person name="Currie C.R."/>
        </authorList>
    </citation>
    <scope>NUCLEOTIDE SEQUENCE [LARGE SCALE GENOMIC DNA]</scope>
    <source>
        <strain evidence="2">Al-1710</strain>
    </source>
</reference>
<dbReference type="EMBL" id="VWXC01000001">
    <property type="protein sequence ID" value="NIG17129.1"/>
    <property type="molecule type" value="Genomic_DNA"/>
</dbReference>
<feature type="transmembrane region" description="Helical" evidence="1">
    <location>
        <begin position="70"/>
        <end position="93"/>
    </location>
</feature>
<keyword evidence="1" id="KW-0812">Transmembrane</keyword>
<dbReference type="RefSeq" id="WP_166931106.1">
    <property type="nucleotide sequence ID" value="NZ_VWXC01000001.1"/>
</dbReference>